<sequence>MRYVVSVLHHSIPSIRPGALAEEDDVGWHFRAAKALTRYGGFKAVAMRPSGSEDYLTKIIEDVPVVLTPTINLSPSRRLLKWSEYSPALAQLTEYLVKRHEAVPYIHEYRALNSELIIRRLINYPMILQHHGSRPPMLRNALRPDLISDVKELSKIRRETLLKRVKGAIFVINRVEKEYLESLGVDAEVMVRTMAVDFNELKPPSMEEKRKLRIKYGIPEDAVVLTTYTGVFGEEFSTLKGTHLIARLWKDLRRVLNIRLMLMVTGLGEAWVKAFRELGIVAYGFLPHKTFIELLKASDAYFLMATPGYYGGIGVAVMEALALGKPVVSPTLTDYPELREVKYLGAVTEYVSNEDDYYEFLKALTYIVENINNYKSELIRSLAYRHYSWESFIKNFIQVINKL</sequence>
<keyword evidence="3" id="KW-1185">Reference proteome</keyword>
<dbReference type="InterPro" id="IPR001296">
    <property type="entry name" value="Glyco_trans_1"/>
</dbReference>
<reference evidence="2 3" key="1">
    <citation type="journal article" date="2010" name="Stand. Genomic Sci.">
        <title>Complete genome sequence of Vulcanisaeta distributa type strain (IC-017).</title>
        <authorList>
            <person name="Mavromatis K."/>
            <person name="Sikorski J."/>
            <person name="Pabst E."/>
            <person name="Teshima H."/>
            <person name="Lapidus A."/>
            <person name="Lucas S."/>
            <person name="Nolan M."/>
            <person name="Glavina Del Rio T."/>
            <person name="Cheng J.F."/>
            <person name="Bruce D."/>
            <person name="Goodwin L."/>
            <person name="Pitluck S."/>
            <person name="Liolios K."/>
            <person name="Ivanova N."/>
            <person name="Mikhailova N."/>
            <person name="Pati A."/>
            <person name="Chen A."/>
            <person name="Palaniappan K."/>
            <person name="Land M."/>
            <person name="Hauser L."/>
            <person name="Chang Y.J."/>
            <person name="Jeffries C.D."/>
            <person name="Rohde M."/>
            <person name="Spring S."/>
            <person name="Goker M."/>
            <person name="Wirth R."/>
            <person name="Woyke T."/>
            <person name="Bristow J."/>
            <person name="Eisen J.A."/>
            <person name="Markowitz V."/>
            <person name="Hugenholtz P."/>
            <person name="Klenk H.P."/>
            <person name="Kyrpides N.C."/>
        </authorList>
    </citation>
    <scope>NUCLEOTIDE SEQUENCE [LARGE SCALE GENOMIC DNA]</scope>
    <source>
        <strain evidence="3">DSM 14429 / JCM 11212 / NBRC 100878 / IC-017</strain>
    </source>
</reference>
<protein>
    <submittedName>
        <fullName evidence="2">Glycosyl transferase group 1</fullName>
    </submittedName>
</protein>
<feature type="domain" description="Glycosyl transferase family 1" evidence="1">
    <location>
        <begin position="235"/>
        <end position="365"/>
    </location>
</feature>
<name>E1QUE1_VULDI</name>
<dbReference type="Proteomes" id="UP000006681">
    <property type="component" value="Chromosome"/>
</dbReference>
<evidence type="ECO:0000313" key="3">
    <source>
        <dbReference type="Proteomes" id="UP000006681"/>
    </source>
</evidence>
<dbReference type="eggNOG" id="arCOG01403">
    <property type="taxonomic scope" value="Archaea"/>
</dbReference>
<reference evidence="3" key="2">
    <citation type="journal article" date="2010" name="Stand. Genomic Sci.">
        <title>Complete genome sequence of Vulcanisaeta distributa type strain (IC-017T).</title>
        <authorList>
            <person name="Mavromatis K."/>
            <person name="Sikorski J."/>
            <person name="Pabst E."/>
            <person name="Teshima H."/>
            <person name="Lapidus A."/>
            <person name="Lucas S."/>
            <person name="Nolan M."/>
            <person name="Glavina Del Rio T."/>
            <person name="Cheng J."/>
            <person name="Bruce D."/>
            <person name="Goodwin L."/>
            <person name="Pitluck S."/>
            <person name="Liolios K."/>
            <person name="Ivanova N."/>
            <person name="Mikhailova N."/>
            <person name="Pati A."/>
            <person name="Chen A."/>
            <person name="Palaniappan K."/>
            <person name="Land M."/>
            <person name="Hauser L."/>
            <person name="Chang Y."/>
            <person name="Jeffries C."/>
            <person name="Rohde M."/>
            <person name="Spring S."/>
            <person name="Goker M."/>
            <person name="Wirth R."/>
            <person name="Woyke T."/>
            <person name="Bristow J."/>
            <person name="Eisen J."/>
            <person name="Markowitz V."/>
            <person name="Hugenholtz P."/>
            <person name="Klenk H."/>
            <person name="Kyrpides N."/>
        </authorList>
    </citation>
    <scope>NUCLEOTIDE SEQUENCE [LARGE SCALE GENOMIC DNA]</scope>
    <source>
        <strain evidence="3">DSM 14429 / JCM 11212 / NBRC 100878 / IC-017</strain>
    </source>
</reference>
<evidence type="ECO:0000259" key="1">
    <source>
        <dbReference type="Pfam" id="PF00534"/>
    </source>
</evidence>
<dbReference type="PANTHER" id="PTHR12526:SF630">
    <property type="entry name" value="GLYCOSYLTRANSFERASE"/>
    <property type="match status" value="1"/>
</dbReference>
<evidence type="ECO:0000313" key="2">
    <source>
        <dbReference type="EMBL" id="ADN49867.1"/>
    </source>
</evidence>
<organism evidence="2 3">
    <name type="scientific">Vulcanisaeta distributa (strain DSM 14429 / JCM 11212 / NBRC 100878 / IC-017)</name>
    <dbReference type="NCBI Taxonomy" id="572478"/>
    <lineage>
        <taxon>Archaea</taxon>
        <taxon>Thermoproteota</taxon>
        <taxon>Thermoprotei</taxon>
        <taxon>Thermoproteales</taxon>
        <taxon>Thermoproteaceae</taxon>
        <taxon>Vulcanisaeta</taxon>
    </lineage>
</organism>
<accession>E1QUE1</accession>
<dbReference type="CDD" id="cd03801">
    <property type="entry name" value="GT4_PimA-like"/>
    <property type="match status" value="1"/>
</dbReference>
<dbReference type="PANTHER" id="PTHR12526">
    <property type="entry name" value="GLYCOSYLTRANSFERASE"/>
    <property type="match status" value="1"/>
</dbReference>
<dbReference type="Gene3D" id="3.40.50.2000">
    <property type="entry name" value="Glycogen Phosphorylase B"/>
    <property type="match status" value="2"/>
</dbReference>
<proteinExistence type="predicted"/>
<dbReference type="AlphaFoldDB" id="E1QUE1"/>
<dbReference type="CAZy" id="GT4">
    <property type="family name" value="Glycosyltransferase Family 4"/>
</dbReference>
<dbReference type="STRING" id="572478.Vdis_0467"/>
<keyword evidence="2" id="KW-0808">Transferase</keyword>
<dbReference type="KEGG" id="vdi:Vdis_0467"/>
<dbReference type="SUPFAM" id="SSF53756">
    <property type="entry name" value="UDP-Glycosyltransferase/glycogen phosphorylase"/>
    <property type="match status" value="1"/>
</dbReference>
<dbReference type="Pfam" id="PF00534">
    <property type="entry name" value="Glycos_transf_1"/>
    <property type="match status" value="1"/>
</dbReference>
<dbReference type="GO" id="GO:0016757">
    <property type="term" value="F:glycosyltransferase activity"/>
    <property type="evidence" value="ECO:0007669"/>
    <property type="project" value="InterPro"/>
</dbReference>
<dbReference type="EMBL" id="CP002100">
    <property type="protein sequence ID" value="ADN49867.1"/>
    <property type="molecule type" value="Genomic_DNA"/>
</dbReference>
<dbReference type="HOGENOM" id="CLU_682609_0_0_2"/>
<gene>
    <name evidence="2" type="ordered locus">Vdis_0467</name>
</gene>